<dbReference type="Proteomes" id="UP000591131">
    <property type="component" value="Unassembled WGS sequence"/>
</dbReference>
<name>A0A7J6LTU5_PERCH</name>
<dbReference type="InterPro" id="IPR000387">
    <property type="entry name" value="Tyr_Pase_dom"/>
</dbReference>
<proteinExistence type="predicted"/>
<dbReference type="PROSITE" id="PS50056">
    <property type="entry name" value="TYR_PHOSPHATASE_2"/>
    <property type="match status" value="1"/>
</dbReference>
<evidence type="ECO:0000313" key="3">
    <source>
        <dbReference type="EMBL" id="KAF4662685.1"/>
    </source>
</evidence>
<comment type="caution">
    <text evidence="3">The sequence shown here is derived from an EMBL/GenBank/DDBJ whole genome shotgun (WGS) entry which is preliminary data.</text>
</comment>
<feature type="domain" description="Tyrosine specific protein phosphatases" evidence="2">
    <location>
        <begin position="347"/>
        <end position="421"/>
    </location>
</feature>
<dbReference type="PANTHER" id="PTHR23339">
    <property type="entry name" value="TYROSINE SPECIFIC PROTEIN PHOSPHATASE AND DUAL SPECIFICITY PROTEIN PHOSPHATASE"/>
    <property type="match status" value="1"/>
</dbReference>
<dbReference type="InterPro" id="IPR029260">
    <property type="entry name" value="DSPn"/>
</dbReference>
<feature type="region of interest" description="Disordered" evidence="1">
    <location>
        <begin position="528"/>
        <end position="589"/>
    </location>
</feature>
<sequence length="838" mass="90590">MSSDNDSLNNEDRPQVVWLVPEKFCWIANVPTTCKSCVDGGGSSCHSEPLKSIKRMHRHQSPGSVQLTSDAKEFIEANVGSETELYCVENDSALNCAIYVHQGVASNRHFGPMSFWQVSRFCDSLESELATAAESSKVLVMVTSPFAATASNAATMLMCYLVLRKGFSCEETQEKFSSVDIADFPNPFVFTSTPKAASLRPIDCARGLQIAKQMGWYPDVGQWRALRLKYSATWVVPGLFLAMPDPVTIDDGFSRTSLISKSDIDSDVMSEAQQQQPTTPTSLPKAEEASEVGLVDKLQELKVGMILRINKMLERNDETRWYDPDAILPESIGHTDIPMGDGGLPSAQILTTAYKAMTETLEKRPDAAIALHCHAGLGRTLVLIAHAIVHALGWPDGEYGALHGWLRIVRPGSLTSIQQAEFVRNGCELRGGSKELDDAVEGFRKALSGRFKTKQAKPTPSPKRKTYSTDEIQPPESKIRALAVPPAKRSCLLASATAAAAETAGSNVRVTRSSKPVEDIPKVVLETPKKEAEQQQPVAAAKEAPEPVKAETTATSVPVAEPTSAVKTTAVESSPVATTAAPTPVPKPAPMVEEEVPAVKVAEPAVVEEPVASTVAKEPVPAAAAVVEEDAPKVMETTTVTAHIVDEVKPIEEATTKPAPEPAAVIAEEAKPAEAAPKEKPVEAEKETKSVEAAAPVEEAMPAPAVETSEKPTEKTEVKLEIEKDAVKEEQSNATAASSQPEQKERLMEALVQNIQRKQAEQQIRQLLYSQVQTQQQAMEKENKPTKSGKKHNHHKAAEVSPDRSATATVGQSTKKSKQSQKERRARQKAAKAAKRVL</sequence>
<feature type="compositionally biased region" description="Polar residues" evidence="1">
    <location>
        <begin position="732"/>
        <end position="741"/>
    </location>
</feature>
<feature type="compositionally biased region" description="Basic residues" evidence="1">
    <location>
        <begin position="815"/>
        <end position="838"/>
    </location>
</feature>
<gene>
    <name evidence="3" type="primary">CDC14</name>
    <name evidence="3" type="ORF">FOL47_006086</name>
</gene>
<dbReference type="Pfam" id="PF14671">
    <property type="entry name" value="DSPn"/>
    <property type="match status" value="1"/>
</dbReference>
<dbReference type="InterPro" id="IPR029021">
    <property type="entry name" value="Prot-tyrosine_phosphatase-like"/>
</dbReference>
<feature type="region of interest" description="Disordered" evidence="1">
    <location>
        <begin position="646"/>
        <end position="745"/>
    </location>
</feature>
<evidence type="ECO:0000259" key="2">
    <source>
        <dbReference type="PROSITE" id="PS50056"/>
    </source>
</evidence>
<organism evidence="3 4">
    <name type="scientific">Perkinsus chesapeaki</name>
    <name type="common">Clam parasite</name>
    <name type="synonym">Perkinsus andrewsi</name>
    <dbReference type="NCBI Taxonomy" id="330153"/>
    <lineage>
        <taxon>Eukaryota</taxon>
        <taxon>Sar</taxon>
        <taxon>Alveolata</taxon>
        <taxon>Perkinsozoa</taxon>
        <taxon>Perkinsea</taxon>
        <taxon>Perkinsida</taxon>
        <taxon>Perkinsidae</taxon>
        <taxon>Perkinsus</taxon>
    </lineage>
</organism>
<keyword evidence="3" id="KW-0132">Cell division</keyword>
<feature type="compositionally biased region" description="Basic and acidic residues" evidence="1">
    <location>
        <begin position="646"/>
        <end position="655"/>
    </location>
</feature>
<reference evidence="3 4" key="1">
    <citation type="submission" date="2020-04" db="EMBL/GenBank/DDBJ databases">
        <title>Perkinsus chesapeaki whole genome sequence.</title>
        <authorList>
            <person name="Bogema D.R."/>
        </authorList>
    </citation>
    <scope>NUCLEOTIDE SEQUENCE [LARGE SCALE GENOMIC DNA]</scope>
    <source>
        <strain evidence="3">ATCC PRA-425</strain>
    </source>
</reference>
<feature type="compositionally biased region" description="Low complexity" evidence="1">
    <location>
        <begin position="656"/>
        <end position="667"/>
    </location>
</feature>
<evidence type="ECO:0000256" key="1">
    <source>
        <dbReference type="SAM" id="MobiDB-lite"/>
    </source>
</evidence>
<evidence type="ECO:0000313" key="4">
    <source>
        <dbReference type="Proteomes" id="UP000591131"/>
    </source>
</evidence>
<dbReference type="GO" id="GO:0051301">
    <property type="term" value="P:cell division"/>
    <property type="evidence" value="ECO:0007669"/>
    <property type="project" value="UniProtKB-KW"/>
</dbReference>
<dbReference type="SUPFAM" id="SSF52799">
    <property type="entry name" value="(Phosphotyrosine protein) phosphatases II"/>
    <property type="match status" value="2"/>
</dbReference>
<feature type="compositionally biased region" description="Basic and acidic residues" evidence="1">
    <location>
        <begin position="668"/>
        <end position="690"/>
    </location>
</feature>
<feature type="region of interest" description="Disordered" evidence="1">
    <location>
        <begin position="264"/>
        <end position="288"/>
    </location>
</feature>
<keyword evidence="3" id="KW-0131">Cell cycle</keyword>
<feature type="region of interest" description="Disordered" evidence="1">
    <location>
        <begin position="772"/>
        <end position="838"/>
    </location>
</feature>
<feature type="region of interest" description="Disordered" evidence="1">
    <location>
        <begin position="449"/>
        <end position="474"/>
    </location>
</feature>
<protein>
    <submittedName>
        <fullName evidence="3">Cell division control protein 14</fullName>
    </submittedName>
</protein>
<dbReference type="AlphaFoldDB" id="A0A7J6LTU5"/>
<accession>A0A7J6LTU5</accession>
<dbReference type="OrthoDB" id="432875at2759"/>
<feature type="compositionally biased region" description="Low complexity" evidence="1">
    <location>
        <begin position="691"/>
        <end position="707"/>
    </location>
</feature>
<dbReference type="EMBL" id="JAAPAO010000339">
    <property type="protein sequence ID" value="KAF4662685.1"/>
    <property type="molecule type" value="Genomic_DNA"/>
</dbReference>
<feature type="compositionally biased region" description="Basic and acidic residues" evidence="1">
    <location>
        <begin position="708"/>
        <end position="731"/>
    </location>
</feature>
<dbReference type="Gene3D" id="3.90.190.10">
    <property type="entry name" value="Protein tyrosine phosphatase superfamily"/>
    <property type="match status" value="2"/>
</dbReference>
<dbReference type="InterPro" id="IPR050561">
    <property type="entry name" value="PTP"/>
</dbReference>
<keyword evidence="4" id="KW-1185">Reference proteome</keyword>